<keyword evidence="5 8" id="KW-0694">RNA-binding</keyword>
<dbReference type="GO" id="GO:0016787">
    <property type="term" value="F:hydrolase activity"/>
    <property type="evidence" value="ECO:0007669"/>
    <property type="project" value="UniProtKB-KW"/>
</dbReference>
<feature type="domain" description="Helicase ATP-binding" evidence="10">
    <location>
        <begin position="114"/>
        <end position="303"/>
    </location>
</feature>
<evidence type="ECO:0000256" key="3">
    <source>
        <dbReference type="ARBA" id="ARBA00022806"/>
    </source>
</evidence>
<dbReference type="PROSITE" id="PS51194">
    <property type="entry name" value="HELICASE_CTER"/>
    <property type="match status" value="1"/>
</dbReference>
<reference evidence="13" key="1">
    <citation type="journal article" date="2017" name="Genome Biol.">
        <title>Comparative genomics reveals high biological diversity and specific adaptations in the industrially and medically important fungal genus Aspergillus.</title>
        <authorList>
            <person name="de Vries R.P."/>
            <person name="Riley R."/>
            <person name="Wiebenga A."/>
            <person name="Aguilar-Osorio G."/>
            <person name="Amillis S."/>
            <person name="Uchima C.A."/>
            <person name="Anderluh G."/>
            <person name="Asadollahi M."/>
            <person name="Askin M."/>
            <person name="Barry K."/>
            <person name="Battaglia E."/>
            <person name="Bayram O."/>
            <person name="Benocci T."/>
            <person name="Braus-Stromeyer S.A."/>
            <person name="Caldana C."/>
            <person name="Canovas D."/>
            <person name="Cerqueira G.C."/>
            <person name="Chen F."/>
            <person name="Chen W."/>
            <person name="Choi C."/>
            <person name="Clum A."/>
            <person name="Dos Santos R.A."/>
            <person name="Damasio A.R."/>
            <person name="Diallinas G."/>
            <person name="Emri T."/>
            <person name="Fekete E."/>
            <person name="Flipphi M."/>
            <person name="Freyberg S."/>
            <person name="Gallo A."/>
            <person name="Gournas C."/>
            <person name="Habgood R."/>
            <person name="Hainaut M."/>
            <person name="Harispe M.L."/>
            <person name="Henrissat B."/>
            <person name="Hilden K.S."/>
            <person name="Hope R."/>
            <person name="Hossain A."/>
            <person name="Karabika E."/>
            <person name="Karaffa L."/>
            <person name="Karanyi Z."/>
            <person name="Krasevec N."/>
            <person name="Kuo A."/>
            <person name="Kusch H."/>
            <person name="LaButti K."/>
            <person name="Lagendijk E.L."/>
            <person name="Lapidus A."/>
            <person name="Levasseur A."/>
            <person name="Lindquist E."/>
            <person name="Lipzen A."/>
            <person name="Logrieco A.F."/>
            <person name="MacCabe A."/>
            <person name="Maekelae M.R."/>
            <person name="Malavazi I."/>
            <person name="Melin P."/>
            <person name="Meyer V."/>
            <person name="Mielnichuk N."/>
            <person name="Miskei M."/>
            <person name="Molnar A.P."/>
            <person name="Mule G."/>
            <person name="Ngan C.Y."/>
            <person name="Orejas M."/>
            <person name="Orosz E."/>
            <person name="Ouedraogo J.P."/>
            <person name="Overkamp K.M."/>
            <person name="Park H.-S."/>
            <person name="Perrone G."/>
            <person name="Piumi F."/>
            <person name="Punt P.J."/>
            <person name="Ram A.F."/>
            <person name="Ramon A."/>
            <person name="Rauscher S."/>
            <person name="Record E."/>
            <person name="Riano-Pachon D.M."/>
            <person name="Robert V."/>
            <person name="Roehrig J."/>
            <person name="Ruller R."/>
            <person name="Salamov A."/>
            <person name="Salih N.S."/>
            <person name="Samson R.A."/>
            <person name="Sandor E."/>
            <person name="Sanguinetti M."/>
            <person name="Schuetze T."/>
            <person name="Sepcic K."/>
            <person name="Shelest E."/>
            <person name="Sherlock G."/>
            <person name="Sophianopoulou V."/>
            <person name="Squina F.M."/>
            <person name="Sun H."/>
            <person name="Susca A."/>
            <person name="Todd R.B."/>
            <person name="Tsang A."/>
            <person name="Unkles S.E."/>
            <person name="van de Wiele N."/>
            <person name="van Rossen-Uffink D."/>
            <person name="Oliveira J.V."/>
            <person name="Vesth T.C."/>
            <person name="Visser J."/>
            <person name="Yu J.-H."/>
            <person name="Zhou M."/>
            <person name="Andersen M.R."/>
            <person name="Archer D.B."/>
            <person name="Baker S.E."/>
            <person name="Benoit I."/>
            <person name="Brakhage A.A."/>
            <person name="Braus G.H."/>
            <person name="Fischer R."/>
            <person name="Frisvad J.C."/>
            <person name="Goldman G.H."/>
            <person name="Houbraken J."/>
            <person name="Oakley B."/>
            <person name="Pocsi I."/>
            <person name="Scazzocchio C."/>
            <person name="Seiboth B."/>
            <person name="vanKuyk P.A."/>
            <person name="Wortman J."/>
            <person name="Dyer P.S."/>
            <person name="Grigoriev I.V."/>
        </authorList>
    </citation>
    <scope>NUCLEOTIDE SEQUENCE [LARGE SCALE GENOMIC DNA]</scope>
    <source>
        <strain evidence="13">DTO 134E9</strain>
    </source>
</reference>
<dbReference type="SMART" id="SM00487">
    <property type="entry name" value="DEXDc"/>
    <property type="match status" value="1"/>
</dbReference>
<dbReference type="PANTHER" id="PTHR24031">
    <property type="entry name" value="RNA HELICASE"/>
    <property type="match status" value="1"/>
</dbReference>
<evidence type="ECO:0000256" key="1">
    <source>
        <dbReference type="ARBA" id="ARBA00022741"/>
    </source>
</evidence>
<sequence length="634" mass="70725">MLGTVRRYGVVQALRASAPRSLYARSIPQLSRWQAPSTSALPQIKRSLFHSSPFRSSAAAAQEVQIDDSAPASRELLTEFADLAKHGLIDPRVIRTITGPMKIKTMTDVQSQTIHETLQGDDVLAQAKTGTGKTLAFILPVLQNIMNDPSIQRGRSRRSTPADIRGIIISPTRELAEQIAVEAKKVAEGTGVIVQTAVGGTRKQEGLRRIQYQGCHLLIGTPGRLKDILSDPRSGVKAPKLSAFVLDEADRLLDDGFAPDIMELQEMLPDPMTVNRQTLMFSATVPREVMRMVRRTMKPNFKFVKTVKDDEVPTHQAVPQKVVRLNGYENALPALLELVKNYRAAAIDNPSQRPFKAIVYLNSTAQVTVNYQAFRNLMNNPGDRRSGHPLQGTRMYEIHSRLTQNQRTLNADYFRKASSGILFSSDVTARGMDFPDVTHVIQFGVPRDRPTYIHRLGRTARAKKTGEGWIFLHPGEFNQFNDKLGDLPVERDNSLSAAAVEISQGSVSPTDENCEQVKAAMEEIDEELKEGAHRAHIGTLVGVFRSKRDLIDALNKLAVDGYGCAEPPHLPSGMISNMGLNRTFSGNSRGGRFDDRSQRFTRNNRGRDFPRRSNSFNDRGRDQRRSRYRDDDSF</sequence>
<dbReference type="InterPro" id="IPR011545">
    <property type="entry name" value="DEAD/DEAH_box_helicase_dom"/>
</dbReference>
<dbReference type="InterPro" id="IPR014001">
    <property type="entry name" value="Helicase_ATP-bd"/>
</dbReference>
<dbReference type="InterPro" id="IPR027417">
    <property type="entry name" value="P-loop_NTPase"/>
</dbReference>
<dbReference type="Gene3D" id="3.40.50.300">
    <property type="entry name" value="P-loop containing nucleotide triphosphate hydrolases"/>
    <property type="match status" value="2"/>
</dbReference>
<dbReference type="Pfam" id="PF00270">
    <property type="entry name" value="DEAD"/>
    <property type="match status" value="1"/>
</dbReference>
<accession>A0A1L9RJ44</accession>
<dbReference type="EC" id="3.6.4.13" evidence="8"/>
<dbReference type="AlphaFoldDB" id="A0A1L9RJ44"/>
<gene>
    <name evidence="12" type="ORF">ASPWEDRAFT_27560</name>
</gene>
<evidence type="ECO:0000256" key="7">
    <source>
        <dbReference type="RuleBase" id="RU000492"/>
    </source>
</evidence>
<comment type="similarity">
    <text evidence="7">Belongs to the DEAD box helicase family.</text>
</comment>
<dbReference type="CDD" id="cd18787">
    <property type="entry name" value="SF2_C_DEAD"/>
    <property type="match status" value="1"/>
</dbReference>
<dbReference type="GO" id="GO:0005524">
    <property type="term" value="F:ATP binding"/>
    <property type="evidence" value="ECO:0007669"/>
    <property type="project" value="UniProtKB-UniRule"/>
</dbReference>
<dbReference type="InterPro" id="IPR001650">
    <property type="entry name" value="Helicase_C-like"/>
</dbReference>
<keyword evidence="1 7" id="KW-0547">Nucleotide-binding</keyword>
<dbReference type="GO" id="GO:0003723">
    <property type="term" value="F:RNA binding"/>
    <property type="evidence" value="ECO:0007669"/>
    <property type="project" value="UniProtKB-UniRule"/>
</dbReference>
<evidence type="ECO:0000256" key="6">
    <source>
        <dbReference type="ARBA" id="ARBA00047984"/>
    </source>
</evidence>
<feature type="compositionally biased region" description="Basic and acidic residues" evidence="9">
    <location>
        <begin position="618"/>
        <end position="634"/>
    </location>
</feature>
<evidence type="ECO:0000259" key="11">
    <source>
        <dbReference type="PROSITE" id="PS51194"/>
    </source>
</evidence>
<evidence type="ECO:0000313" key="12">
    <source>
        <dbReference type="EMBL" id="OJJ34867.1"/>
    </source>
</evidence>
<dbReference type="RefSeq" id="XP_040688543.1">
    <property type="nucleotide sequence ID" value="XM_040833011.1"/>
</dbReference>
<keyword evidence="3 7" id="KW-0347">Helicase</keyword>
<dbReference type="VEuPathDB" id="FungiDB:ASPWEDRAFT_27560"/>
<keyword evidence="4 7" id="KW-0067">ATP-binding</keyword>
<dbReference type="PROSITE" id="PS00039">
    <property type="entry name" value="DEAD_ATP_HELICASE"/>
    <property type="match status" value="1"/>
</dbReference>
<dbReference type="EMBL" id="KV878212">
    <property type="protein sequence ID" value="OJJ34867.1"/>
    <property type="molecule type" value="Genomic_DNA"/>
</dbReference>
<keyword evidence="13" id="KW-1185">Reference proteome</keyword>
<dbReference type="GeneID" id="63748859"/>
<dbReference type="CDD" id="cd17964">
    <property type="entry name" value="DEADc_MSS116"/>
    <property type="match status" value="1"/>
</dbReference>
<keyword evidence="2 7" id="KW-0378">Hydrolase</keyword>
<proteinExistence type="inferred from homology"/>
<name>A0A1L9RJ44_ASPWE</name>
<dbReference type="SUPFAM" id="SSF52540">
    <property type="entry name" value="P-loop containing nucleoside triphosphate hydrolases"/>
    <property type="match status" value="2"/>
</dbReference>
<dbReference type="GO" id="GO:0003724">
    <property type="term" value="F:RNA helicase activity"/>
    <property type="evidence" value="ECO:0007669"/>
    <property type="project" value="UniProtKB-EC"/>
</dbReference>
<protein>
    <recommendedName>
        <fullName evidence="8">ATP-dependent RNA helicase</fullName>
        <ecNumber evidence="8">3.6.4.13</ecNumber>
    </recommendedName>
</protein>
<evidence type="ECO:0000256" key="9">
    <source>
        <dbReference type="SAM" id="MobiDB-lite"/>
    </source>
</evidence>
<feature type="domain" description="Helicase C-terminal" evidence="11">
    <location>
        <begin position="331"/>
        <end position="508"/>
    </location>
</feature>
<comment type="function">
    <text evidence="8">RNA helicase.</text>
</comment>
<feature type="region of interest" description="Disordered" evidence="9">
    <location>
        <begin position="581"/>
        <end position="634"/>
    </location>
</feature>
<evidence type="ECO:0000256" key="8">
    <source>
        <dbReference type="RuleBase" id="RU365068"/>
    </source>
</evidence>
<comment type="domain">
    <text evidence="8">The Q motif is unique to and characteristic of the DEAD box family of RNA helicases and controls ATP binding and hydrolysis.</text>
</comment>
<evidence type="ECO:0000259" key="10">
    <source>
        <dbReference type="PROSITE" id="PS51192"/>
    </source>
</evidence>
<evidence type="ECO:0000256" key="2">
    <source>
        <dbReference type="ARBA" id="ARBA00022801"/>
    </source>
</evidence>
<dbReference type="STRING" id="1073089.A0A1L9RJ44"/>
<evidence type="ECO:0000256" key="5">
    <source>
        <dbReference type="ARBA" id="ARBA00022884"/>
    </source>
</evidence>
<dbReference type="PROSITE" id="PS51192">
    <property type="entry name" value="HELICASE_ATP_BIND_1"/>
    <property type="match status" value="1"/>
</dbReference>
<dbReference type="OrthoDB" id="193716at2759"/>
<dbReference type="InterPro" id="IPR000629">
    <property type="entry name" value="RNA-helicase_DEAD-box_CS"/>
</dbReference>
<dbReference type="Proteomes" id="UP000184383">
    <property type="component" value="Unassembled WGS sequence"/>
</dbReference>
<comment type="catalytic activity">
    <reaction evidence="6 8">
        <text>ATP + H2O = ADP + phosphate + H(+)</text>
        <dbReference type="Rhea" id="RHEA:13065"/>
        <dbReference type="ChEBI" id="CHEBI:15377"/>
        <dbReference type="ChEBI" id="CHEBI:15378"/>
        <dbReference type="ChEBI" id="CHEBI:30616"/>
        <dbReference type="ChEBI" id="CHEBI:43474"/>
        <dbReference type="ChEBI" id="CHEBI:456216"/>
        <dbReference type="EC" id="3.6.4.13"/>
    </reaction>
</comment>
<evidence type="ECO:0000256" key="4">
    <source>
        <dbReference type="ARBA" id="ARBA00022840"/>
    </source>
</evidence>
<evidence type="ECO:0000313" key="13">
    <source>
        <dbReference type="Proteomes" id="UP000184383"/>
    </source>
</evidence>
<dbReference type="Pfam" id="PF00271">
    <property type="entry name" value="Helicase_C"/>
    <property type="match status" value="1"/>
</dbReference>
<dbReference type="SMART" id="SM00490">
    <property type="entry name" value="HELICc"/>
    <property type="match status" value="1"/>
</dbReference>
<organism evidence="12 13">
    <name type="scientific">Aspergillus wentii DTO 134E9</name>
    <dbReference type="NCBI Taxonomy" id="1073089"/>
    <lineage>
        <taxon>Eukaryota</taxon>
        <taxon>Fungi</taxon>
        <taxon>Dikarya</taxon>
        <taxon>Ascomycota</taxon>
        <taxon>Pezizomycotina</taxon>
        <taxon>Eurotiomycetes</taxon>
        <taxon>Eurotiomycetidae</taxon>
        <taxon>Eurotiales</taxon>
        <taxon>Aspergillaceae</taxon>
        <taxon>Aspergillus</taxon>
        <taxon>Aspergillus subgen. Cremei</taxon>
    </lineage>
</organism>